<reference evidence="9" key="1">
    <citation type="submission" date="2019-07" db="EMBL/GenBank/DDBJ databases">
        <title>Hyphodiscus hymeniophilus genome sequencing and assembly.</title>
        <authorList>
            <person name="Kramer G."/>
            <person name="Nodwell J."/>
        </authorList>
    </citation>
    <scope>NUCLEOTIDE SEQUENCE</scope>
    <source>
        <strain evidence="9">ATCC 34498</strain>
    </source>
</reference>
<evidence type="ECO:0000313" key="9">
    <source>
        <dbReference type="EMBL" id="KAG0645224.1"/>
    </source>
</evidence>
<dbReference type="SUPFAM" id="SSF50129">
    <property type="entry name" value="GroES-like"/>
    <property type="match status" value="1"/>
</dbReference>
<protein>
    <submittedName>
        <fullName evidence="9">Alcohol dehydrogenase II</fullName>
    </submittedName>
</protein>
<dbReference type="AlphaFoldDB" id="A0A9P6SMT3"/>
<sequence>MAPETKRNKAVVYAEPGSSKTSIQYLDIPIPGDGQILVKLYDTPEYHVIILEHDDVDLSNTVVDQETDQVGGHEGVGEVIGHGPGVTEPSIGTRVGIKWLAEKISGYYTPGTFQQYVTTSASYATPIPDGIDSSAAAPLLCAGLTVYSGLQKTGAKPGDWVVISGAGGGLGHLAVQYASRVMGLRVIAIDSSSKESLCKECGSEEFLDFMKHSDDELEEKIKKIANNGRGANAVLVVSAANKSYEQGLKFLKPQGTMVCIGMPEGTPVAIQSAYPARITSQQFRIIGSAIGNRREALEALEFAARGLVKCHYAIKKMEDLTQV</sequence>
<dbReference type="SUPFAM" id="SSF51735">
    <property type="entry name" value="NAD(P)-binding Rossmann-fold domains"/>
    <property type="match status" value="1"/>
</dbReference>
<gene>
    <name evidence="9" type="ORF">D0Z07_8800</name>
</gene>
<evidence type="ECO:0000256" key="6">
    <source>
        <dbReference type="ARBA" id="ARBA00023027"/>
    </source>
</evidence>
<feature type="domain" description="Enoyl reductase (ER)" evidence="8">
    <location>
        <begin position="17"/>
        <end position="308"/>
    </location>
</feature>
<evidence type="ECO:0000256" key="4">
    <source>
        <dbReference type="ARBA" id="ARBA00022833"/>
    </source>
</evidence>
<keyword evidence="4 7" id="KW-0862">Zinc</keyword>
<evidence type="ECO:0000256" key="2">
    <source>
        <dbReference type="ARBA" id="ARBA00008072"/>
    </source>
</evidence>
<dbReference type="Gene3D" id="3.40.50.720">
    <property type="entry name" value="NAD(P)-binding Rossmann-like Domain"/>
    <property type="match status" value="1"/>
</dbReference>
<comment type="cofactor">
    <cofactor evidence="1 7">
        <name>Zn(2+)</name>
        <dbReference type="ChEBI" id="CHEBI:29105"/>
    </cofactor>
</comment>
<evidence type="ECO:0000256" key="1">
    <source>
        <dbReference type="ARBA" id="ARBA00001947"/>
    </source>
</evidence>
<dbReference type="Pfam" id="PF00107">
    <property type="entry name" value="ADH_zinc_N"/>
    <property type="match status" value="1"/>
</dbReference>
<dbReference type="GO" id="GO:0004022">
    <property type="term" value="F:alcohol dehydrogenase (NAD+) activity"/>
    <property type="evidence" value="ECO:0007669"/>
    <property type="project" value="TreeGrafter"/>
</dbReference>
<evidence type="ECO:0000256" key="7">
    <source>
        <dbReference type="RuleBase" id="RU361277"/>
    </source>
</evidence>
<dbReference type="EMBL" id="VNKQ01000019">
    <property type="protein sequence ID" value="KAG0645224.1"/>
    <property type="molecule type" value="Genomic_DNA"/>
</dbReference>
<evidence type="ECO:0000313" key="10">
    <source>
        <dbReference type="Proteomes" id="UP000785200"/>
    </source>
</evidence>
<keyword evidence="5" id="KW-0560">Oxidoreductase</keyword>
<comment type="similarity">
    <text evidence="2 7">Belongs to the zinc-containing alcohol dehydrogenase family.</text>
</comment>
<dbReference type="PANTHER" id="PTHR42940:SF5">
    <property type="entry name" value="ALCOHOL DEHYDROGENASE 2"/>
    <property type="match status" value="1"/>
</dbReference>
<dbReference type="Gene3D" id="3.90.180.10">
    <property type="entry name" value="Medium-chain alcohol dehydrogenases, catalytic domain"/>
    <property type="match status" value="1"/>
</dbReference>
<dbReference type="OrthoDB" id="1879366at2759"/>
<dbReference type="InterPro" id="IPR013154">
    <property type="entry name" value="ADH-like_N"/>
</dbReference>
<dbReference type="InterPro" id="IPR002328">
    <property type="entry name" value="ADH_Zn_CS"/>
</dbReference>
<dbReference type="SMART" id="SM00829">
    <property type="entry name" value="PKS_ER"/>
    <property type="match status" value="1"/>
</dbReference>
<dbReference type="InterPro" id="IPR013149">
    <property type="entry name" value="ADH-like_C"/>
</dbReference>
<dbReference type="Proteomes" id="UP000785200">
    <property type="component" value="Unassembled WGS sequence"/>
</dbReference>
<dbReference type="InterPro" id="IPR020843">
    <property type="entry name" value="ER"/>
</dbReference>
<evidence type="ECO:0000259" key="8">
    <source>
        <dbReference type="SMART" id="SM00829"/>
    </source>
</evidence>
<organism evidence="9 10">
    <name type="scientific">Hyphodiscus hymeniophilus</name>
    <dbReference type="NCBI Taxonomy" id="353542"/>
    <lineage>
        <taxon>Eukaryota</taxon>
        <taxon>Fungi</taxon>
        <taxon>Dikarya</taxon>
        <taxon>Ascomycota</taxon>
        <taxon>Pezizomycotina</taxon>
        <taxon>Leotiomycetes</taxon>
        <taxon>Helotiales</taxon>
        <taxon>Hyphodiscaceae</taxon>
        <taxon>Hyphodiscus</taxon>
    </lineage>
</organism>
<dbReference type="InterPro" id="IPR036291">
    <property type="entry name" value="NAD(P)-bd_dom_sf"/>
</dbReference>
<keyword evidence="10" id="KW-1185">Reference proteome</keyword>
<keyword evidence="3 7" id="KW-0479">Metal-binding</keyword>
<comment type="caution">
    <text evidence="9">The sequence shown here is derived from an EMBL/GenBank/DDBJ whole genome shotgun (WGS) entry which is preliminary data.</text>
</comment>
<dbReference type="PANTHER" id="PTHR42940">
    <property type="entry name" value="ALCOHOL DEHYDROGENASE 1-RELATED"/>
    <property type="match status" value="1"/>
</dbReference>
<dbReference type="PROSITE" id="PS00059">
    <property type="entry name" value="ADH_ZINC"/>
    <property type="match status" value="1"/>
</dbReference>
<dbReference type="GO" id="GO:0008270">
    <property type="term" value="F:zinc ion binding"/>
    <property type="evidence" value="ECO:0007669"/>
    <property type="project" value="InterPro"/>
</dbReference>
<evidence type="ECO:0000256" key="5">
    <source>
        <dbReference type="ARBA" id="ARBA00023002"/>
    </source>
</evidence>
<dbReference type="FunFam" id="3.40.50.720:FF:000039">
    <property type="entry name" value="Alcohol dehydrogenase AdhP"/>
    <property type="match status" value="1"/>
</dbReference>
<accession>A0A9P6SMT3</accession>
<proteinExistence type="inferred from homology"/>
<keyword evidence="6" id="KW-0520">NAD</keyword>
<dbReference type="InterPro" id="IPR011032">
    <property type="entry name" value="GroES-like_sf"/>
</dbReference>
<dbReference type="Pfam" id="PF08240">
    <property type="entry name" value="ADH_N"/>
    <property type="match status" value="1"/>
</dbReference>
<evidence type="ECO:0000256" key="3">
    <source>
        <dbReference type="ARBA" id="ARBA00022723"/>
    </source>
</evidence>
<dbReference type="GO" id="GO:0005737">
    <property type="term" value="C:cytoplasm"/>
    <property type="evidence" value="ECO:0007669"/>
    <property type="project" value="TreeGrafter"/>
</dbReference>
<name>A0A9P6SMT3_9HELO</name>